<dbReference type="RefSeq" id="WP_241035833.1">
    <property type="nucleotide sequence ID" value="NZ_BAAAJF010000078.1"/>
</dbReference>
<feature type="transmembrane region" description="Helical" evidence="1">
    <location>
        <begin position="203"/>
        <end position="225"/>
    </location>
</feature>
<gene>
    <name evidence="2" type="ORF">MMF94_08930</name>
</gene>
<protein>
    <recommendedName>
        <fullName evidence="4">Vegetative cell wall protein gp1</fullName>
    </recommendedName>
</protein>
<accession>A0ABS9TB78</accession>
<evidence type="ECO:0000256" key="1">
    <source>
        <dbReference type="SAM" id="Phobius"/>
    </source>
</evidence>
<organism evidence="2 3">
    <name type="scientific">Pseudonocardia alaniniphila</name>
    <dbReference type="NCBI Taxonomy" id="75291"/>
    <lineage>
        <taxon>Bacteria</taxon>
        <taxon>Bacillati</taxon>
        <taxon>Actinomycetota</taxon>
        <taxon>Actinomycetes</taxon>
        <taxon>Pseudonocardiales</taxon>
        <taxon>Pseudonocardiaceae</taxon>
        <taxon>Pseudonocardia</taxon>
    </lineage>
</organism>
<name>A0ABS9TB78_9PSEU</name>
<evidence type="ECO:0000313" key="2">
    <source>
        <dbReference type="EMBL" id="MCH6165804.1"/>
    </source>
</evidence>
<proteinExistence type="predicted"/>
<keyword evidence="1" id="KW-1133">Transmembrane helix</keyword>
<keyword evidence="3" id="KW-1185">Reference proteome</keyword>
<evidence type="ECO:0000313" key="3">
    <source>
        <dbReference type="Proteomes" id="UP001299970"/>
    </source>
</evidence>
<comment type="caution">
    <text evidence="2">The sequence shown here is derived from an EMBL/GenBank/DDBJ whole genome shotgun (WGS) entry which is preliminary data.</text>
</comment>
<dbReference type="EMBL" id="JAKXMK010000007">
    <property type="protein sequence ID" value="MCH6165804.1"/>
    <property type="molecule type" value="Genomic_DNA"/>
</dbReference>
<keyword evidence="1" id="KW-0812">Transmembrane</keyword>
<evidence type="ECO:0008006" key="4">
    <source>
        <dbReference type="Google" id="ProtNLM"/>
    </source>
</evidence>
<keyword evidence="1" id="KW-0472">Membrane</keyword>
<sequence length="293" mass="31964">MTSFFGELGKRLAEKWISLLLLPSLLLVAVAGVAAALGQSSALDARLLATTVDTWFRAVGALPVASQVLLLGVLLLACSGIGLTVRALSGLTQRLWLGAWGRPARLVSDRLVERRRRRWDSADAAAWTADQQGTVEQFHSSAARRNAISLSRPSRPTWMGDQLAAVEARVHHQYGADLESWWPRLWLVVDDSTRSELRAARSVFDAAALHASWAVGYLVVAAFWWPSALIAVGVWTTGRLRGRAAVQTYATLIESAVDVNKSALARRLDLLEDEESFGSAVGHRVTDVFRKAT</sequence>
<reference evidence="2 3" key="1">
    <citation type="submission" date="2022-03" db="EMBL/GenBank/DDBJ databases">
        <title>Pseudonocardia alaer sp. nov., a novel actinomycete isolated from reed forest soil.</title>
        <authorList>
            <person name="Wang L."/>
        </authorList>
    </citation>
    <scope>NUCLEOTIDE SEQUENCE [LARGE SCALE GENOMIC DNA]</scope>
    <source>
        <strain evidence="2 3">Y-16303</strain>
    </source>
</reference>
<dbReference type="Proteomes" id="UP001299970">
    <property type="component" value="Unassembled WGS sequence"/>
</dbReference>
<feature type="transmembrane region" description="Helical" evidence="1">
    <location>
        <begin position="62"/>
        <end position="85"/>
    </location>
</feature>